<organism evidence="3 4">
    <name type="scientific">Mesorhizobium prunaredense</name>
    <dbReference type="NCBI Taxonomy" id="1631249"/>
    <lineage>
        <taxon>Bacteria</taxon>
        <taxon>Pseudomonadati</taxon>
        <taxon>Pseudomonadota</taxon>
        <taxon>Alphaproteobacteria</taxon>
        <taxon>Hyphomicrobiales</taxon>
        <taxon>Phyllobacteriaceae</taxon>
        <taxon>Mesorhizobium</taxon>
    </lineage>
</organism>
<reference evidence="4" key="1">
    <citation type="submission" date="2017-01" db="EMBL/GenBank/DDBJ databases">
        <authorList>
            <person name="Brunel B."/>
        </authorList>
    </citation>
    <scope>NUCLEOTIDE SEQUENCE [LARGE SCALE GENOMIC DNA]</scope>
</reference>
<evidence type="ECO:0000313" key="3">
    <source>
        <dbReference type="EMBL" id="SIT57852.1"/>
    </source>
</evidence>
<feature type="region of interest" description="Disordered" evidence="1">
    <location>
        <begin position="82"/>
        <end position="102"/>
    </location>
</feature>
<gene>
    <name evidence="3" type="ORF">BQ8794_430004</name>
</gene>
<keyword evidence="4" id="KW-1185">Reference proteome</keyword>
<evidence type="ECO:0000313" key="4">
    <source>
        <dbReference type="Proteomes" id="UP000188388"/>
    </source>
</evidence>
<dbReference type="InterPro" id="IPR036810">
    <property type="entry name" value="SMc04008-like_sf"/>
</dbReference>
<dbReference type="SUPFAM" id="SSF158757">
    <property type="entry name" value="SMc04008-like"/>
    <property type="match status" value="1"/>
</dbReference>
<dbReference type="RefSeq" id="WP_077381053.1">
    <property type="nucleotide sequence ID" value="NZ_FTPD01000038.1"/>
</dbReference>
<evidence type="ECO:0000259" key="2">
    <source>
        <dbReference type="Pfam" id="PF06844"/>
    </source>
</evidence>
<protein>
    <recommendedName>
        <fullName evidence="2">SMc04008-like domain-containing protein</fullName>
    </recommendedName>
</protein>
<name>A0A1R3VD48_9HYPH</name>
<dbReference type="Pfam" id="PF06844">
    <property type="entry name" value="DUF1244"/>
    <property type="match status" value="1"/>
</dbReference>
<feature type="compositionally biased region" description="Basic and acidic residues" evidence="1">
    <location>
        <begin position="87"/>
        <end position="102"/>
    </location>
</feature>
<accession>A0A1R3VD48</accession>
<sequence>MTELSDEQKRDFEAAAFRRLVAHLRERTDVQNIDLMNLAGFCRNCLSNWYRDAAEAAGVDLSKDQSREIIYGMPYAEWQALNQTDASDAKKAEFEARRPRDH</sequence>
<dbReference type="Proteomes" id="UP000188388">
    <property type="component" value="Unassembled WGS sequence"/>
</dbReference>
<evidence type="ECO:0000256" key="1">
    <source>
        <dbReference type="SAM" id="MobiDB-lite"/>
    </source>
</evidence>
<proteinExistence type="predicted"/>
<dbReference type="EMBL" id="FTPD01000038">
    <property type="protein sequence ID" value="SIT57852.1"/>
    <property type="molecule type" value="Genomic_DNA"/>
</dbReference>
<dbReference type="Gene3D" id="1.10.3340.10">
    <property type="entry name" value="SMc04008-like"/>
    <property type="match status" value="1"/>
</dbReference>
<dbReference type="AlphaFoldDB" id="A0A1R3VD48"/>
<dbReference type="InterPro" id="IPR023163">
    <property type="entry name" value="SMc04008-like_domain"/>
</dbReference>
<feature type="domain" description="SMc04008-like" evidence="2">
    <location>
        <begin position="30"/>
        <end position="95"/>
    </location>
</feature>
<dbReference type="STRING" id="1631249.BQ8794_430004"/>